<comment type="caution">
    <text evidence="3">The sequence shown here is derived from an EMBL/GenBank/DDBJ whole genome shotgun (WGS) entry which is preliminary data.</text>
</comment>
<dbReference type="Pfam" id="PF13511">
    <property type="entry name" value="DUF4124"/>
    <property type="match status" value="1"/>
</dbReference>
<dbReference type="RefSeq" id="WP_284101147.1">
    <property type="nucleotide sequence ID" value="NZ_JARRAF010000012.1"/>
</dbReference>
<protein>
    <submittedName>
        <fullName evidence="3">DUF4124 domain-containing protein</fullName>
    </submittedName>
</protein>
<sequence>MSFSRSFLILAGAMLLGQAEAEVFKCRDGSGKITYSEAPCPTGQSGTSLKLPTNTVTPIRSSAESLAPSASRPPEGKTTGPEKAAKPAEPAKPQTGSQPKPWVDPRTDQQIIAECEANRGNNCTDPSRIANEREMSRPLNPDERPGGHLVKPNKPH</sequence>
<evidence type="ECO:0000259" key="2">
    <source>
        <dbReference type="Pfam" id="PF13511"/>
    </source>
</evidence>
<accession>A0ABT7DXN5</accession>
<reference evidence="3" key="1">
    <citation type="submission" date="2023-03" db="EMBL/GenBank/DDBJ databases">
        <title>Chitinimonas shenzhenensis gen. nov., sp. nov., a novel member of family Burkholderiaceae isolated from activated sludge collected in Shen Zhen, China.</title>
        <authorList>
            <person name="Wang X."/>
        </authorList>
    </citation>
    <scope>NUCLEOTIDE SEQUENCE</scope>
    <source>
        <strain evidence="3">DQS-5</strain>
    </source>
</reference>
<dbReference type="Proteomes" id="UP001172778">
    <property type="component" value="Unassembled WGS sequence"/>
</dbReference>
<gene>
    <name evidence="3" type="ORF">PZA18_12350</name>
</gene>
<feature type="compositionally biased region" description="Polar residues" evidence="1">
    <location>
        <begin position="42"/>
        <end position="64"/>
    </location>
</feature>
<evidence type="ECO:0000313" key="4">
    <source>
        <dbReference type="Proteomes" id="UP001172778"/>
    </source>
</evidence>
<organism evidence="3 4">
    <name type="scientific">Parachitinimonas caeni</name>
    <dbReference type="NCBI Taxonomy" id="3031301"/>
    <lineage>
        <taxon>Bacteria</taxon>
        <taxon>Pseudomonadati</taxon>
        <taxon>Pseudomonadota</taxon>
        <taxon>Betaproteobacteria</taxon>
        <taxon>Neisseriales</taxon>
        <taxon>Chitinibacteraceae</taxon>
        <taxon>Parachitinimonas</taxon>
    </lineage>
</organism>
<feature type="compositionally biased region" description="Basic and acidic residues" evidence="1">
    <location>
        <begin position="130"/>
        <end position="146"/>
    </location>
</feature>
<evidence type="ECO:0000313" key="3">
    <source>
        <dbReference type="EMBL" id="MDK2124836.1"/>
    </source>
</evidence>
<dbReference type="EMBL" id="JARRAF010000012">
    <property type="protein sequence ID" value="MDK2124836.1"/>
    <property type="molecule type" value="Genomic_DNA"/>
</dbReference>
<dbReference type="InterPro" id="IPR025392">
    <property type="entry name" value="DUF4124"/>
</dbReference>
<feature type="domain" description="DUF4124" evidence="2">
    <location>
        <begin position="15"/>
        <end position="58"/>
    </location>
</feature>
<evidence type="ECO:0000256" key="1">
    <source>
        <dbReference type="SAM" id="MobiDB-lite"/>
    </source>
</evidence>
<feature type="region of interest" description="Disordered" evidence="1">
    <location>
        <begin position="34"/>
        <end position="156"/>
    </location>
</feature>
<name>A0ABT7DXN5_9NEIS</name>
<keyword evidence="4" id="KW-1185">Reference proteome</keyword>
<proteinExistence type="predicted"/>